<evidence type="ECO:0000313" key="2">
    <source>
        <dbReference type="EMBL" id="KAJ7651438.1"/>
    </source>
</evidence>
<evidence type="ECO:0000256" key="1">
    <source>
        <dbReference type="SAM" id="MobiDB-lite"/>
    </source>
</evidence>
<organism evidence="2 3">
    <name type="scientific">Mycena rosella</name>
    <name type="common">Pink bonnet</name>
    <name type="synonym">Agaricus rosellus</name>
    <dbReference type="NCBI Taxonomy" id="1033263"/>
    <lineage>
        <taxon>Eukaryota</taxon>
        <taxon>Fungi</taxon>
        <taxon>Dikarya</taxon>
        <taxon>Basidiomycota</taxon>
        <taxon>Agaricomycotina</taxon>
        <taxon>Agaricomycetes</taxon>
        <taxon>Agaricomycetidae</taxon>
        <taxon>Agaricales</taxon>
        <taxon>Marasmiineae</taxon>
        <taxon>Mycenaceae</taxon>
        <taxon>Mycena</taxon>
    </lineage>
</organism>
<gene>
    <name evidence="2" type="ORF">B0H17DRAFT_1147661</name>
</gene>
<dbReference type="EMBL" id="JARKIE010000361">
    <property type="protein sequence ID" value="KAJ7651438.1"/>
    <property type="molecule type" value="Genomic_DNA"/>
</dbReference>
<name>A0AAD7CL33_MYCRO</name>
<dbReference type="SUPFAM" id="SSF117892">
    <property type="entry name" value="Band 7/SPFH domain"/>
    <property type="match status" value="1"/>
</dbReference>
<feature type="region of interest" description="Disordered" evidence="1">
    <location>
        <begin position="26"/>
        <end position="76"/>
    </location>
</feature>
<sequence>MAGRTTLLECNGLLCNGLVPGGDAEQTGIGRRVQPDANTERVRPGISTGRGPKRATHATPWRDHPSGDAARAGSKIDGSESAARVLVITSSDTWRLIGGATCRLDSGHVRVVCKGGAEQGKFSFNSKGRRGQEGESGCGTWAVSAVGRGRRRGGERERRARSWEVVSAVSIFAGANGPGSAELILMGPAFPSTRRVGARVEVAIQFALACAGLPPKITSNVVRPPVARALRRVFPPAVIGVLPTVVLGENSQQDQMMDRLRGSTLVILGLEVGRLIFAISFGSIRLTALTRKVELRMIDGRAARRAAPRGGPEQAPDRRAAARGDAGRLRASAPSPASAAWCPAALPQTPSARSSRVLDALPSSHLIRAQAPSARLAIRPLQVRRPGLVQVNVCTESLKIVDVKIQISPIGRQAFSSVFFFSFLLLFSLRLSSRCLPLPLPPLPTPPPASPLPPLPSRPRFLFPAYPRFLRVFVGQVPSKPRICPQRAHLRGQRATGRGVACRGNTSRGLLYARSRLGSRLRVCVYDALRGRRVRAGPTARCASVRDSGVRGCPSVRGLCPVKLVTSYLLARSGGAPSSRRRARAIPVCRLGELRARTLFVAAPQLSFLSSSYLRPFSLLFFVSSSHPVLRGAGPGVALLSSGGHARAVAGGALGAALARRLGGVRACSVRGGAPSSRGRAHVPLRRSDLLERSGAARAFEARGCGDRARSVLSGEAAGPNCVRAARARLRVGLWACRVGDARGLVVWCARDVYPPAASGARARSPSRRRSSLFLSSFDLRGLLPRHPPPSYSSLSPPGAGQWRVGAWSGAHNAAVWGPAASGCGSARGATGCGAVSVVLRLRCSARRRCLGVASGTGSATGSSVRGAAPSSRGHAPTALVPWAAGESGTCAGSLDRGPTLGGLRAGRVPGCRVGRGRTLSVAAPQLSFLRFAVLPLVAASHHLSLPPRPVLPTNPAPSTRDTVNVEIDSVIYFQICSPYRSAFGITRQALIERTQTTLRDVVGARGAERGDRTGSDCV</sequence>
<feature type="region of interest" description="Disordered" evidence="1">
    <location>
        <begin position="304"/>
        <end position="334"/>
    </location>
</feature>
<dbReference type="InterPro" id="IPR036013">
    <property type="entry name" value="Band_7/SPFH_dom_sf"/>
</dbReference>
<dbReference type="AlphaFoldDB" id="A0AAD7CL33"/>
<evidence type="ECO:0000313" key="3">
    <source>
        <dbReference type="Proteomes" id="UP001221757"/>
    </source>
</evidence>
<dbReference type="Proteomes" id="UP001221757">
    <property type="component" value="Unassembled WGS sequence"/>
</dbReference>
<keyword evidence="3" id="KW-1185">Reference proteome</keyword>
<proteinExistence type="predicted"/>
<protein>
    <submittedName>
        <fullName evidence="2">Uncharacterized protein</fullName>
    </submittedName>
</protein>
<reference evidence="2" key="1">
    <citation type="submission" date="2023-03" db="EMBL/GenBank/DDBJ databases">
        <title>Massive genome expansion in bonnet fungi (Mycena s.s.) driven by repeated elements and novel gene families across ecological guilds.</title>
        <authorList>
            <consortium name="Lawrence Berkeley National Laboratory"/>
            <person name="Harder C.B."/>
            <person name="Miyauchi S."/>
            <person name="Viragh M."/>
            <person name="Kuo A."/>
            <person name="Thoen E."/>
            <person name="Andreopoulos B."/>
            <person name="Lu D."/>
            <person name="Skrede I."/>
            <person name="Drula E."/>
            <person name="Henrissat B."/>
            <person name="Morin E."/>
            <person name="Kohler A."/>
            <person name="Barry K."/>
            <person name="LaButti K."/>
            <person name="Morin E."/>
            <person name="Salamov A."/>
            <person name="Lipzen A."/>
            <person name="Mereny Z."/>
            <person name="Hegedus B."/>
            <person name="Baldrian P."/>
            <person name="Stursova M."/>
            <person name="Weitz H."/>
            <person name="Taylor A."/>
            <person name="Grigoriev I.V."/>
            <person name="Nagy L.G."/>
            <person name="Martin F."/>
            <person name="Kauserud H."/>
        </authorList>
    </citation>
    <scope>NUCLEOTIDE SEQUENCE</scope>
    <source>
        <strain evidence="2">CBHHK067</strain>
    </source>
</reference>
<comment type="caution">
    <text evidence="2">The sequence shown here is derived from an EMBL/GenBank/DDBJ whole genome shotgun (WGS) entry which is preliminary data.</text>
</comment>
<accession>A0AAD7CL33</accession>
<feature type="compositionally biased region" description="Basic and acidic residues" evidence="1">
    <location>
        <begin position="315"/>
        <end position="328"/>
    </location>
</feature>